<gene>
    <name evidence="2" type="ORF">N473_00295</name>
</gene>
<evidence type="ECO:0000313" key="2">
    <source>
        <dbReference type="EMBL" id="KZN68661.1"/>
    </source>
</evidence>
<evidence type="ECO:0000256" key="1">
    <source>
        <dbReference type="SAM" id="SignalP"/>
    </source>
</evidence>
<evidence type="ECO:0000313" key="3">
    <source>
        <dbReference type="Proteomes" id="UP000076486"/>
    </source>
</evidence>
<keyword evidence="1" id="KW-0732">Signal</keyword>
<accession>A0A162CIY0</accession>
<feature type="signal peptide" evidence="1">
    <location>
        <begin position="1"/>
        <end position="18"/>
    </location>
</feature>
<dbReference type="Proteomes" id="UP000076486">
    <property type="component" value="Unassembled WGS sequence"/>
</dbReference>
<protein>
    <recommendedName>
        <fullName evidence="4">Type II secretion system protein GspC N-terminal domain-containing protein</fullName>
    </recommendedName>
</protein>
<organism evidence="2 3">
    <name type="scientific">Pseudoalteromonas luteoviolacea CPMOR-1</name>
    <dbReference type="NCBI Taxonomy" id="1365248"/>
    <lineage>
        <taxon>Bacteria</taxon>
        <taxon>Pseudomonadati</taxon>
        <taxon>Pseudomonadota</taxon>
        <taxon>Gammaproteobacteria</taxon>
        <taxon>Alteromonadales</taxon>
        <taxon>Pseudoalteromonadaceae</taxon>
        <taxon>Pseudoalteromonas</taxon>
    </lineage>
</organism>
<dbReference type="AlphaFoldDB" id="A0A162CIY0"/>
<dbReference type="EMBL" id="AUYC01000001">
    <property type="protein sequence ID" value="KZN68661.1"/>
    <property type="molecule type" value="Genomic_DNA"/>
</dbReference>
<comment type="caution">
    <text evidence="2">The sequence shown here is derived from an EMBL/GenBank/DDBJ whole genome shotgun (WGS) entry which is preliminary data.</text>
</comment>
<reference evidence="2 3" key="1">
    <citation type="submission" date="2013-07" db="EMBL/GenBank/DDBJ databases">
        <title>Comparative Genomic and Metabolomic Analysis of Twelve Strains of Pseudoalteromonas luteoviolacea.</title>
        <authorList>
            <person name="Vynne N.G."/>
            <person name="Mansson M."/>
            <person name="Gram L."/>
        </authorList>
    </citation>
    <scope>NUCLEOTIDE SEQUENCE [LARGE SCALE GENOMIC DNA]</scope>
    <source>
        <strain evidence="2 3">CPMOR-1</strain>
    </source>
</reference>
<dbReference type="RefSeq" id="WP_063366232.1">
    <property type="nucleotide sequence ID" value="NZ_AUYC01000001.1"/>
</dbReference>
<dbReference type="PATRIC" id="fig|1365248.3.peg.62"/>
<proteinExistence type="predicted"/>
<name>A0A162CIY0_9GAMM</name>
<sequence length="164" mass="18316">MNKWLTLLALSFSLSTDAQESALDQLTACQNISVDQQRLQCYDQVVSQYQAKQSVAQTPPTAKVSTAPVTLSAEQQQARFGIENKVIKNEQRVDNIEATIIKLTKSTHGVRTFELSNAQVWKQIGSSAFFAKQEDTVTIQRGSFNSFLMSKSGSNRTIRVKRIK</sequence>
<feature type="chain" id="PRO_5007833473" description="Type II secretion system protein GspC N-terminal domain-containing protein" evidence="1">
    <location>
        <begin position="19"/>
        <end position="164"/>
    </location>
</feature>
<evidence type="ECO:0008006" key="4">
    <source>
        <dbReference type="Google" id="ProtNLM"/>
    </source>
</evidence>